<evidence type="ECO:0000256" key="3">
    <source>
        <dbReference type="ARBA" id="ARBA00021502"/>
    </source>
</evidence>
<dbReference type="EMBL" id="CENE01000002">
    <property type="protein sequence ID" value="CEQ39091.1"/>
    <property type="molecule type" value="Genomic_DNA"/>
</dbReference>
<keyword evidence="4" id="KW-0539">Nucleus</keyword>
<dbReference type="InterPro" id="IPR016024">
    <property type="entry name" value="ARM-type_fold"/>
</dbReference>
<sequence>MATAILSHLLAHHLAANDDVPAALPHVLDVLSSHRVVSQAEREEGANGPVLHRWQMRLTSLISPSLAPAVRAAGFQLLHLSFSSSTSLLLASAKATLSNAQAVLASSPSKVDPALFGAALELTKLVIAKSTWHPEWARENVGAPLVQKVVNGLVQAATADSVEVRLQPTQLGRNDRLTPLNPQIKLPSLSAIVTLLPLFPTALRPLSPALHTLAISLLCAPAASPALIDAGASLFVALYLLAPKGKEGLREAWKTGVEALVGTVDGLLSQATSGIFAEDTTYNHTLAPLALPPLEDSSPISALSRLETLSRVLNLALRTPTTEKAGTVQVPVGALVELGVRMVGMNTEMPVKERVDPTVQTLTMSLLPRIQVIGCQLLAQLGLCVGSQLVMHASAILSTVARTLSTYPTRSPMRPALSTTYSLLLSSLGAAVDPDEGKKSLARVWRSVLEDIGSVALEPVVVANAGTDREEGRGPDSCAGGQDKSRKAKRQKTYDPSESMTAKRVALDELDLEIAERGLSTLQRLLLCPASSFLPPSLQLSTSRLLFYLSLSPQFFTAAPLASTSSSFFPATSASTGLEIAKQSAVFRRGVVGCLKAVCESGVGGVGTEERAVEVWRRGAMDWDAEIKLLSLSALSAFSSLIHPSLPPQQLSTSLLRAQHERKGGFIGDEMDYRETAEEFRLRVEEEREHGEDKEESGDVQMEEEAVVSSMPATSFTASLSSSTSTTAAPALAPTSTGFSSFAAPSFGSVKPVLVAPSPAATQPEAPTPAPALSFSTETAISRTTTKRKVELGGGGAAQDSDEDDDEMMMPSIDMGEDEE</sequence>
<comment type="similarity">
    <text evidence="2">Belongs to the RIX1/PELP1 family.</text>
</comment>
<dbReference type="PANTHER" id="PTHR34105">
    <property type="entry name" value="PROLINE-, GLUTAMIC ACID- AND LEUCINE-RICH PROTEIN 1"/>
    <property type="match status" value="1"/>
</dbReference>
<dbReference type="AlphaFoldDB" id="A0A0D6EGN6"/>
<dbReference type="OrthoDB" id="20900at2759"/>
<feature type="domain" description="Pre-rRNA-processing protein RIX1 N-terminal" evidence="6">
    <location>
        <begin position="9"/>
        <end position="221"/>
    </location>
</feature>
<accession>A0A0D6EGN6</accession>
<feature type="region of interest" description="Disordered" evidence="5">
    <location>
        <begin position="759"/>
        <end position="820"/>
    </location>
</feature>
<dbReference type="GO" id="GO:0005634">
    <property type="term" value="C:nucleus"/>
    <property type="evidence" value="ECO:0007669"/>
    <property type="project" value="UniProtKB-SubCell"/>
</dbReference>
<feature type="compositionally biased region" description="Polar residues" evidence="5">
    <location>
        <begin position="774"/>
        <end position="784"/>
    </location>
</feature>
<dbReference type="PANTHER" id="PTHR34105:SF1">
    <property type="entry name" value="PROLINE-, GLUTAMIC ACID- AND LEUCINE-RICH PROTEIN 1"/>
    <property type="match status" value="1"/>
</dbReference>
<comment type="subcellular location">
    <subcellularLocation>
        <location evidence="1">Nucleus</location>
    </subcellularLocation>
</comment>
<dbReference type="InterPro" id="IPR012583">
    <property type="entry name" value="RIX1_N"/>
</dbReference>
<evidence type="ECO:0000313" key="8">
    <source>
        <dbReference type="Proteomes" id="UP000243876"/>
    </source>
</evidence>
<gene>
    <name evidence="7" type="primary">SPOSA6832_00570</name>
</gene>
<dbReference type="Proteomes" id="UP000243876">
    <property type="component" value="Unassembled WGS sequence"/>
</dbReference>
<dbReference type="Pfam" id="PF08167">
    <property type="entry name" value="RIX1"/>
    <property type="match status" value="1"/>
</dbReference>
<evidence type="ECO:0000256" key="2">
    <source>
        <dbReference type="ARBA" id="ARBA00010511"/>
    </source>
</evidence>
<evidence type="ECO:0000313" key="7">
    <source>
        <dbReference type="EMBL" id="CEQ39091.1"/>
    </source>
</evidence>
<name>A0A0D6EGN6_SPOSA</name>
<dbReference type="GO" id="GO:0006364">
    <property type="term" value="P:rRNA processing"/>
    <property type="evidence" value="ECO:0007669"/>
    <property type="project" value="TreeGrafter"/>
</dbReference>
<feature type="region of interest" description="Disordered" evidence="5">
    <location>
        <begin position="466"/>
        <end position="500"/>
    </location>
</feature>
<evidence type="ECO:0000256" key="5">
    <source>
        <dbReference type="SAM" id="MobiDB-lite"/>
    </source>
</evidence>
<reference evidence="8" key="1">
    <citation type="submission" date="2015-02" db="EMBL/GenBank/DDBJ databases">
        <authorList>
            <person name="Gon?alves P."/>
        </authorList>
    </citation>
    <scope>NUCLEOTIDE SEQUENCE [LARGE SCALE GENOMIC DNA]</scope>
</reference>
<feature type="compositionally biased region" description="Acidic residues" evidence="5">
    <location>
        <begin position="694"/>
        <end position="706"/>
    </location>
</feature>
<evidence type="ECO:0000259" key="6">
    <source>
        <dbReference type="Pfam" id="PF08167"/>
    </source>
</evidence>
<evidence type="ECO:0000256" key="4">
    <source>
        <dbReference type="ARBA" id="ARBA00023242"/>
    </source>
</evidence>
<protein>
    <recommendedName>
        <fullName evidence="3">Pre-rRNA-processing protein RIX1</fullName>
    </recommendedName>
</protein>
<feature type="region of interest" description="Disordered" evidence="5">
    <location>
        <begin position="685"/>
        <end position="713"/>
    </location>
</feature>
<proteinExistence type="inferred from homology"/>
<organism evidence="7 8">
    <name type="scientific">Sporidiobolus salmonicolor</name>
    <name type="common">Yeast-like fungus</name>
    <name type="synonym">Sporobolomyces salmonicolor</name>
    <dbReference type="NCBI Taxonomy" id="5005"/>
    <lineage>
        <taxon>Eukaryota</taxon>
        <taxon>Fungi</taxon>
        <taxon>Dikarya</taxon>
        <taxon>Basidiomycota</taxon>
        <taxon>Pucciniomycotina</taxon>
        <taxon>Microbotryomycetes</taxon>
        <taxon>Sporidiobolales</taxon>
        <taxon>Sporidiobolaceae</taxon>
        <taxon>Sporobolomyces</taxon>
    </lineage>
</organism>
<dbReference type="SUPFAM" id="SSF48371">
    <property type="entry name" value="ARM repeat"/>
    <property type="match status" value="1"/>
</dbReference>
<evidence type="ECO:0000256" key="1">
    <source>
        <dbReference type="ARBA" id="ARBA00004123"/>
    </source>
</evidence>
<keyword evidence="8" id="KW-1185">Reference proteome</keyword>